<name>Q22AH5_TETTS</name>
<dbReference type="PANTHER" id="PTHR23206">
    <property type="entry name" value="MASK PROTEIN"/>
    <property type="match status" value="1"/>
</dbReference>
<feature type="domain" description="3'-5' exonuclease" evidence="4">
    <location>
        <begin position="884"/>
        <end position="1057"/>
    </location>
</feature>
<sequence>MDQSINQQNWESLLVQELFNNEILDFIDNGLNTKPQQLLYLLFKLMQGLKLNKQHQNSNSSESNSGFKLLHVEDENDDQKLEYFLKNTITTYDQNIQTIVNCQELVKAKEEQYKYLVRLDDQIKQNCLKLEFSQQSQLYDFHQQCVNGQWKNYNLISFYLFISLGKSKIWPRLFKDIKSGKKVERQWQIHQFFDQFRNDFSSIVKQGFNSSVISKKHQKEIDKQTIIQKSNNSFIQAVRDNQFEKVQQMLVDGTNIEAIDTVEQFTAAHIACDVGNMEMIRLLDSYNCNWEALDHEQMTPLYYAIRGENLPTVKFLVEEKKVNIEHKEFMHRTPFYWACCLGNLRIIRFLTEAGADINAKTKLMRTALNKACFLGRADVVSYLLSQPQIDFEWGDTKGRNPLHNAIFGPRGGREGKKVGTFGKDCPEAALLLLEKGVNVDAEDVDQSTPLHIACSSEALESIPLLIAYGADVNKQNKFGDTALHFASRFGHIKTVIMLIEQFNALVLEDCKGFTGLDNALIGNHLDIYTYLIEKIAKEFIQTPDQKYRHLKNLIKQHENKTQKLYLQLFLNNVVTIDDYQYFFSNEIIEMLPLLRDVDMFDMLSQKFKPFFVEEDQIINLLLIVIKSRKIEFFNKLFESFIDVFQKFEFNNVNEILHNILEYNDREIVQIAFTLNLNIFDYRNQNQTNNSFLHDLVQRRKTGVIINFIKVINNKYPQSQLKNKFLIEKQGDLDFMKKFVLMKNDVNMNCIEQAVILKFFDIYNLLEQFCVKNLNFDKQLVEFQIPEYDIVGIEDYLKSLKDKVSENVYMQEKQHYCYLIEPEMKFNLNRPLLEQIIQEVDESKKVEIYELHNQNDSQFYQEINSISFDKKPLHIKNKMNSLPSIFVDKEEQLIEKVIPDLLQHQIIGIDLEYWTDNKDQKLSFICTLQLSTLSSNFVIDILNLSKSVSVHLKSIFESPKFVKVFHGGETDLKLLKKDLNFNLVNIFDTAKAYLKQNKGAGSVSLSSLSQQYLNYNVDKQYQTSDWRIRPLPKPMLNYAMYDSFITLILFFVMKSTISQEDLSIIAISCNKMCIKQLEKSSFDFNKLFLIKDNQNIQ</sequence>
<dbReference type="GO" id="GO:0045087">
    <property type="term" value="P:innate immune response"/>
    <property type="evidence" value="ECO:0007669"/>
    <property type="project" value="TreeGrafter"/>
</dbReference>
<dbReference type="Gene3D" id="3.30.420.10">
    <property type="entry name" value="Ribonuclease H-like superfamily/Ribonuclease H"/>
    <property type="match status" value="1"/>
</dbReference>
<keyword evidence="5" id="KW-0269">Exonuclease</keyword>
<dbReference type="InterPro" id="IPR036397">
    <property type="entry name" value="RNaseH_sf"/>
</dbReference>
<dbReference type="GO" id="GO:0006139">
    <property type="term" value="P:nucleobase-containing compound metabolic process"/>
    <property type="evidence" value="ECO:0007669"/>
    <property type="project" value="InterPro"/>
</dbReference>
<reference evidence="6" key="1">
    <citation type="journal article" date="2006" name="PLoS Biol.">
        <title>Macronuclear genome sequence of the ciliate Tetrahymena thermophila, a model eukaryote.</title>
        <authorList>
            <person name="Eisen J.A."/>
            <person name="Coyne R.S."/>
            <person name="Wu M."/>
            <person name="Wu D."/>
            <person name="Thiagarajan M."/>
            <person name="Wortman J.R."/>
            <person name="Badger J.H."/>
            <person name="Ren Q."/>
            <person name="Amedeo P."/>
            <person name="Jones K.M."/>
            <person name="Tallon L.J."/>
            <person name="Delcher A.L."/>
            <person name="Salzberg S.L."/>
            <person name="Silva J.C."/>
            <person name="Haas B.J."/>
            <person name="Majoros W.H."/>
            <person name="Farzad M."/>
            <person name="Carlton J.M."/>
            <person name="Smith R.K. Jr."/>
            <person name="Garg J."/>
            <person name="Pearlman R.E."/>
            <person name="Karrer K.M."/>
            <person name="Sun L."/>
            <person name="Manning G."/>
            <person name="Elde N.C."/>
            <person name="Turkewitz A.P."/>
            <person name="Asai D.J."/>
            <person name="Wilkes D.E."/>
            <person name="Wang Y."/>
            <person name="Cai H."/>
            <person name="Collins K."/>
            <person name="Stewart B.A."/>
            <person name="Lee S.R."/>
            <person name="Wilamowska K."/>
            <person name="Weinberg Z."/>
            <person name="Ruzzo W.L."/>
            <person name="Wloga D."/>
            <person name="Gaertig J."/>
            <person name="Frankel J."/>
            <person name="Tsao C.-C."/>
            <person name="Gorovsky M.A."/>
            <person name="Keeling P.J."/>
            <person name="Waller R.F."/>
            <person name="Patron N.J."/>
            <person name="Cherry J.M."/>
            <person name="Stover N.A."/>
            <person name="Krieger C.J."/>
            <person name="del Toro C."/>
            <person name="Ryder H.F."/>
            <person name="Williamson S.C."/>
            <person name="Barbeau R.A."/>
            <person name="Hamilton E.P."/>
            <person name="Orias E."/>
        </authorList>
    </citation>
    <scope>NUCLEOTIDE SEQUENCE [LARGE SCALE GENOMIC DNA]</scope>
    <source>
        <strain evidence="6">SB210</strain>
    </source>
</reference>
<dbReference type="eggNOG" id="KOG2206">
    <property type="taxonomic scope" value="Eukaryota"/>
</dbReference>
<dbReference type="InterPro" id="IPR036770">
    <property type="entry name" value="Ankyrin_rpt-contain_sf"/>
</dbReference>
<dbReference type="AlphaFoldDB" id="Q22AH5"/>
<evidence type="ECO:0000256" key="2">
    <source>
        <dbReference type="ARBA" id="ARBA00023043"/>
    </source>
</evidence>
<dbReference type="STRING" id="312017.Q22AH5"/>
<dbReference type="InParanoid" id="Q22AH5"/>
<dbReference type="InterPro" id="IPR012337">
    <property type="entry name" value="RNaseH-like_sf"/>
</dbReference>
<dbReference type="PROSITE" id="PS50297">
    <property type="entry name" value="ANK_REP_REGION"/>
    <property type="match status" value="2"/>
</dbReference>
<accession>Q22AH5</accession>
<dbReference type="InterPro" id="IPR051631">
    <property type="entry name" value="Ankyrin-KH/SAM_domain"/>
</dbReference>
<dbReference type="InterPro" id="IPR002562">
    <property type="entry name" value="3'-5'_exonuclease_dom"/>
</dbReference>
<dbReference type="Pfam" id="PF01612">
    <property type="entry name" value="DNA_pol_A_exo1"/>
    <property type="match status" value="1"/>
</dbReference>
<organism evidence="5 6">
    <name type="scientific">Tetrahymena thermophila (strain SB210)</name>
    <dbReference type="NCBI Taxonomy" id="312017"/>
    <lineage>
        <taxon>Eukaryota</taxon>
        <taxon>Sar</taxon>
        <taxon>Alveolata</taxon>
        <taxon>Ciliophora</taxon>
        <taxon>Intramacronucleata</taxon>
        <taxon>Oligohymenophorea</taxon>
        <taxon>Hymenostomatida</taxon>
        <taxon>Tetrahymenina</taxon>
        <taxon>Tetrahymenidae</taxon>
        <taxon>Tetrahymena</taxon>
    </lineage>
</organism>
<dbReference type="RefSeq" id="XP_001029962.2">
    <property type="nucleotide sequence ID" value="XM_001029962.3"/>
</dbReference>
<dbReference type="SMART" id="SM00474">
    <property type="entry name" value="35EXOc"/>
    <property type="match status" value="1"/>
</dbReference>
<dbReference type="GO" id="GO:0003676">
    <property type="term" value="F:nucleic acid binding"/>
    <property type="evidence" value="ECO:0007669"/>
    <property type="project" value="InterPro"/>
</dbReference>
<dbReference type="GeneID" id="7832199"/>
<dbReference type="SMART" id="SM00248">
    <property type="entry name" value="ANK"/>
    <property type="match status" value="9"/>
</dbReference>
<dbReference type="Proteomes" id="UP000009168">
    <property type="component" value="Unassembled WGS sequence"/>
</dbReference>
<keyword evidence="2 3" id="KW-0040">ANK repeat</keyword>
<dbReference type="SUPFAM" id="SSF48403">
    <property type="entry name" value="Ankyrin repeat"/>
    <property type="match status" value="1"/>
</dbReference>
<dbReference type="SUPFAM" id="SSF53098">
    <property type="entry name" value="Ribonuclease H-like"/>
    <property type="match status" value="1"/>
</dbReference>
<dbReference type="Gene3D" id="1.25.40.20">
    <property type="entry name" value="Ankyrin repeat-containing domain"/>
    <property type="match status" value="2"/>
</dbReference>
<proteinExistence type="predicted"/>
<dbReference type="OrthoDB" id="297396at2759"/>
<dbReference type="CDD" id="cd06142">
    <property type="entry name" value="RNaseD_exo"/>
    <property type="match status" value="1"/>
</dbReference>
<evidence type="ECO:0000313" key="6">
    <source>
        <dbReference type="Proteomes" id="UP000009168"/>
    </source>
</evidence>
<protein>
    <submittedName>
        <fullName evidence="5">3'-5' exonuclease</fullName>
    </submittedName>
</protein>
<keyword evidence="5" id="KW-0540">Nuclease</keyword>
<keyword evidence="1" id="KW-0677">Repeat</keyword>
<dbReference type="eggNOG" id="KOG4177">
    <property type="taxonomic scope" value="Eukaryota"/>
</dbReference>
<keyword evidence="5" id="KW-0378">Hydrolase</keyword>
<dbReference type="PANTHER" id="PTHR23206:SF7">
    <property type="entry name" value="PROTEIN KINASE DOMAIN-CONTAINING PROTEIN"/>
    <property type="match status" value="1"/>
</dbReference>
<keyword evidence="6" id="KW-1185">Reference proteome</keyword>
<evidence type="ECO:0000259" key="4">
    <source>
        <dbReference type="SMART" id="SM00474"/>
    </source>
</evidence>
<dbReference type="GO" id="GO:0005737">
    <property type="term" value="C:cytoplasm"/>
    <property type="evidence" value="ECO:0007669"/>
    <property type="project" value="TreeGrafter"/>
</dbReference>
<dbReference type="Pfam" id="PF12796">
    <property type="entry name" value="Ank_2"/>
    <property type="match status" value="3"/>
</dbReference>
<gene>
    <name evidence="5" type="ORF">TTHERM_01205350</name>
</gene>
<evidence type="ECO:0000256" key="3">
    <source>
        <dbReference type="PROSITE-ProRule" id="PRU00023"/>
    </source>
</evidence>
<dbReference type="EMBL" id="GG662483">
    <property type="protein sequence ID" value="EAR82299.2"/>
    <property type="molecule type" value="Genomic_DNA"/>
</dbReference>
<feature type="repeat" description="ANK" evidence="3">
    <location>
        <begin position="445"/>
        <end position="477"/>
    </location>
</feature>
<dbReference type="KEGG" id="tet:TTHERM_01205350"/>
<dbReference type="GO" id="GO:0008408">
    <property type="term" value="F:3'-5' exonuclease activity"/>
    <property type="evidence" value="ECO:0007669"/>
    <property type="project" value="InterPro"/>
</dbReference>
<dbReference type="HOGENOM" id="CLU_307077_0_0_1"/>
<feature type="repeat" description="ANK" evidence="3">
    <location>
        <begin position="330"/>
        <end position="362"/>
    </location>
</feature>
<dbReference type="InterPro" id="IPR002110">
    <property type="entry name" value="Ankyrin_rpt"/>
</dbReference>
<dbReference type="PROSITE" id="PS50088">
    <property type="entry name" value="ANK_REPEAT"/>
    <property type="match status" value="2"/>
</dbReference>
<evidence type="ECO:0000313" key="5">
    <source>
        <dbReference type="EMBL" id="EAR82299.2"/>
    </source>
</evidence>
<evidence type="ECO:0000256" key="1">
    <source>
        <dbReference type="ARBA" id="ARBA00022737"/>
    </source>
</evidence>